<keyword evidence="4 5" id="KW-0472">Membrane</keyword>
<evidence type="ECO:0000256" key="2">
    <source>
        <dbReference type="ARBA" id="ARBA00022692"/>
    </source>
</evidence>
<feature type="transmembrane region" description="Helical" evidence="5">
    <location>
        <begin position="13"/>
        <end position="31"/>
    </location>
</feature>
<dbReference type="PANTHER" id="PTHR10806">
    <property type="entry name" value="SIGNAL PEPTIDASE COMPLEX CATALYTIC SUBUNIT SEC11"/>
    <property type="match status" value="1"/>
</dbReference>
<dbReference type="InterPro" id="IPR019533">
    <property type="entry name" value="Peptidase_S26"/>
</dbReference>
<evidence type="ECO:0000256" key="3">
    <source>
        <dbReference type="ARBA" id="ARBA00022989"/>
    </source>
</evidence>
<dbReference type="KEGG" id="mmz:MmarC7_1385"/>
<proteinExistence type="predicted"/>
<reference evidence="6" key="1">
    <citation type="submission" date="2007-06" db="EMBL/GenBank/DDBJ databases">
        <title>Complete sequence of Methanococcus maripaludis C7.</title>
        <authorList>
            <consortium name="US DOE Joint Genome Institute"/>
            <person name="Copeland A."/>
            <person name="Lucas S."/>
            <person name="Lapidus A."/>
            <person name="Barry K."/>
            <person name="Glavina del Rio T."/>
            <person name="Dalin E."/>
            <person name="Tice H."/>
            <person name="Pitluck S."/>
            <person name="Clum A."/>
            <person name="Schmutz J."/>
            <person name="Larimer F."/>
            <person name="Land M."/>
            <person name="Hauser L."/>
            <person name="Kyrpides N."/>
            <person name="Anderson I."/>
            <person name="Sieprawska-Lupa M."/>
            <person name="Whitman W.B."/>
            <person name="Richardson P."/>
        </authorList>
    </citation>
    <scope>NUCLEOTIDE SEQUENCE [LARGE SCALE GENOMIC DNA]</scope>
    <source>
        <strain evidence="6">C7</strain>
    </source>
</reference>
<feature type="transmembrane region" description="Helical" evidence="5">
    <location>
        <begin position="177"/>
        <end position="196"/>
    </location>
</feature>
<dbReference type="SUPFAM" id="SSF51306">
    <property type="entry name" value="LexA/Signal peptidase"/>
    <property type="match status" value="1"/>
</dbReference>
<dbReference type="AlphaFoldDB" id="A6VJ22"/>
<accession>A6VJ22</accession>
<dbReference type="GO" id="GO:0004252">
    <property type="term" value="F:serine-type endopeptidase activity"/>
    <property type="evidence" value="ECO:0007669"/>
    <property type="project" value="InterPro"/>
</dbReference>
<keyword evidence="3 5" id="KW-1133">Transmembrane helix</keyword>
<evidence type="ECO:0000313" key="6">
    <source>
        <dbReference type="EMBL" id="ABR66448.1"/>
    </source>
</evidence>
<dbReference type="InterPro" id="IPR001733">
    <property type="entry name" value="Peptidase_S26B"/>
</dbReference>
<dbReference type="CDD" id="cd06530">
    <property type="entry name" value="S26_SPase_I"/>
    <property type="match status" value="1"/>
</dbReference>
<dbReference type="STRING" id="426368.MmarC7_1385"/>
<comment type="subcellular location">
    <subcellularLocation>
        <location evidence="1">Membrane</location>
    </subcellularLocation>
</comment>
<evidence type="ECO:0000256" key="5">
    <source>
        <dbReference type="SAM" id="Phobius"/>
    </source>
</evidence>
<dbReference type="HOGENOM" id="CLU_118895_0_0_2"/>
<dbReference type="EMBL" id="CP000745">
    <property type="protein sequence ID" value="ABR66448.1"/>
    <property type="molecule type" value="Genomic_DNA"/>
</dbReference>
<name>A6VJ22_METM7</name>
<gene>
    <name evidence="6" type="ordered locus">MmarC7_1385</name>
</gene>
<dbReference type="GO" id="GO:0016020">
    <property type="term" value="C:membrane"/>
    <property type="evidence" value="ECO:0007669"/>
    <property type="project" value="UniProtKB-SubCell"/>
</dbReference>
<keyword evidence="2 5" id="KW-0812">Transmembrane</keyword>
<dbReference type="PANTHER" id="PTHR10806:SF6">
    <property type="entry name" value="SIGNAL PEPTIDASE COMPLEX CATALYTIC SUBUNIT SEC11"/>
    <property type="match status" value="1"/>
</dbReference>
<protein>
    <submittedName>
        <fullName evidence="6">Peptidase S26B, signal peptidase</fullName>
    </submittedName>
</protein>
<organism evidence="6">
    <name type="scientific">Methanococcus maripaludis (strain C7 / ATCC BAA-1331)</name>
    <dbReference type="NCBI Taxonomy" id="426368"/>
    <lineage>
        <taxon>Archaea</taxon>
        <taxon>Methanobacteriati</taxon>
        <taxon>Methanobacteriota</taxon>
        <taxon>Methanomada group</taxon>
        <taxon>Methanococci</taxon>
        <taxon>Methanococcales</taxon>
        <taxon>Methanococcaceae</taxon>
        <taxon>Methanococcus</taxon>
    </lineage>
</organism>
<evidence type="ECO:0000256" key="1">
    <source>
        <dbReference type="ARBA" id="ARBA00004370"/>
    </source>
</evidence>
<dbReference type="eggNOG" id="arCOG01739">
    <property type="taxonomic scope" value="Archaea"/>
</dbReference>
<dbReference type="InterPro" id="IPR036286">
    <property type="entry name" value="LexA/Signal_pep-like_sf"/>
</dbReference>
<dbReference type="GO" id="GO:0006465">
    <property type="term" value="P:signal peptide processing"/>
    <property type="evidence" value="ECO:0007669"/>
    <property type="project" value="InterPro"/>
</dbReference>
<sequence length="213" mass="24852">MGGTINNKNILEWTVFLFVFLIVWTHVNVVVSDSMVPVMTRGDFVVVENALFEFEPENVSVGDIIVYSAHWTNAGENKILNQDLSINGRTLDYYEVNSRESMIYNFPILSGFSPTTPVIHRVIDTWTDSDGNKYYITKGDNNPTYDPELIRAEQVKQRVINLDREPFIIPYLGNISILLKEHLIIFVILFVIWMYYDYRNEKNAKNQLKQKRY</sequence>
<evidence type="ECO:0000256" key="4">
    <source>
        <dbReference type="ARBA" id="ARBA00023136"/>
    </source>
</evidence>